<dbReference type="OrthoDB" id="5236024at2759"/>
<evidence type="ECO:0000313" key="3">
    <source>
        <dbReference type="Proteomes" id="UP000078544"/>
    </source>
</evidence>
<keyword evidence="3" id="KW-1185">Reference proteome</keyword>
<feature type="region of interest" description="Disordered" evidence="1">
    <location>
        <begin position="1"/>
        <end position="178"/>
    </location>
</feature>
<dbReference type="Proteomes" id="UP000078544">
    <property type="component" value="Unassembled WGS sequence"/>
</dbReference>
<feature type="compositionally biased region" description="Basic and acidic residues" evidence="1">
    <location>
        <begin position="101"/>
        <end position="126"/>
    </location>
</feature>
<dbReference type="STRING" id="1081109.A0A168CNP4"/>
<feature type="compositionally biased region" description="Acidic residues" evidence="1">
    <location>
        <begin position="156"/>
        <end position="175"/>
    </location>
</feature>
<protein>
    <submittedName>
        <fullName evidence="2">Uncharacterized protein</fullName>
    </submittedName>
</protein>
<feature type="compositionally biased region" description="Basic and acidic residues" evidence="1">
    <location>
        <begin position="139"/>
        <end position="148"/>
    </location>
</feature>
<evidence type="ECO:0000256" key="1">
    <source>
        <dbReference type="SAM" id="MobiDB-lite"/>
    </source>
</evidence>
<name>A0A168CNP4_9HYPO</name>
<sequence length="582" mass="66198">MVRTRRQAAHELHDENTEQPVNAPAAALKSRREKRLPGSDQNEAPSSDTRKRKRHQQVQTDEHENEAPSDPNFYNVTTNNVRRSRRKAVSTQKDNSGWRGHTFEPNRHHEYAGDHIAADDETREADNAAQGEAATEQTDDGRVNHESEAEVGANEAAEDGGNDDEGSDDDDDGNKDDDNAAEALERVANADQDTLTQGETLDNITALSTVTANMPYIEQELAGKTAITANVDCAEAQCLLQVMGDEAWTKRQEKWHDAFVPPNGNDKINWSIPRTLLNKNAVLRNFCLSADLLRNICLDMPRAPDMEGQRRYLAENSQSVRQSLSAIQNCTWKITEGTIDLKPRDASSRGTKKTSYDNIVHHICAQLIPALVVVLSAALALGGAPMETGSTESLGPKDGEFMACTLQIPLRLVGSLSQLYSVMEDETKLSAGRQAFAEHLTALRNTLFRSMRALRDEAKERLAKERLAKERLQRWEAQERKRRRLREEETRKAAYERHMKLFVASTQDPRRNYYDKWGWKMEEDEKLLDAIRRIESPAMDVLVRYTPGRTLEDVRERVKHLRNRMRNKFERQGQRPPRWCYY</sequence>
<proteinExistence type="predicted"/>
<organism evidence="2 3">
    <name type="scientific">Moelleriella libera RCEF 2490</name>
    <dbReference type="NCBI Taxonomy" id="1081109"/>
    <lineage>
        <taxon>Eukaryota</taxon>
        <taxon>Fungi</taxon>
        <taxon>Dikarya</taxon>
        <taxon>Ascomycota</taxon>
        <taxon>Pezizomycotina</taxon>
        <taxon>Sordariomycetes</taxon>
        <taxon>Hypocreomycetidae</taxon>
        <taxon>Hypocreales</taxon>
        <taxon>Clavicipitaceae</taxon>
        <taxon>Moelleriella</taxon>
    </lineage>
</organism>
<dbReference type="AlphaFoldDB" id="A0A168CNP4"/>
<dbReference type="EMBL" id="AZGY01000007">
    <property type="protein sequence ID" value="KZZ96831.1"/>
    <property type="molecule type" value="Genomic_DNA"/>
</dbReference>
<reference evidence="2 3" key="1">
    <citation type="journal article" date="2016" name="Genome Biol. Evol.">
        <title>Divergent and convergent evolution of fungal pathogenicity.</title>
        <authorList>
            <person name="Shang Y."/>
            <person name="Xiao G."/>
            <person name="Zheng P."/>
            <person name="Cen K."/>
            <person name="Zhan S."/>
            <person name="Wang C."/>
        </authorList>
    </citation>
    <scope>NUCLEOTIDE SEQUENCE [LARGE SCALE GENOMIC DNA]</scope>
    <source>
        <strain evidence="2 3">RCEF 2490</strain>
    </source>
</reference>
<accession>A0A168CNP4</accession>
<gene>
    <name evidence="2" type="ORF">AAL_04060</name>
</gene>
<comment type="caution">
    <text evidence="2">The sequence shown here is derived from an EMBL/GenBank/DDBJ whole genome shotgun (WGS) entry which is preliminary data.</text>
</comment>
<evidence type="ECO:0000313" key="2">
    <source>
        <dbReference type="EMBL" id="KZZ96831.1"/>
    </source>
</evidence>